<dbReference type="PANTHER" id="PTHR44196">
    <property type="entry name" value="DEHYDROGENASE/REDUCTASE SDR FAMILY MEMBER 7B"/>
    <property type="match status" value="1"/>
</dbReference>
<evidence type="ECO:0000256" key="2">
    <source>
        <dbReference type="ARBA" id="ARBA00023002"/>
    </source>
</evidence>
<accession>A0A4D4JCN1</accession>
<dbReference type="InterPro" id="IPR002347">
    <property type="entry name" value="SDR_fam"/>
</dbReference>
<evidence type="ECO:0000313" key="5">
    <source>
        <dbReference type="Proteomes" id="UP000298860"/>
    </source>
</evidence>
<dbReference type="Pfam" id="PF00106">
    <property type="entry name" value="adh_short"/>
    <property type="match status" value="1"/>
</dbReference>
<sequence>MRDGATGSGGRVAWDAAAAKAAFGFRGGRVSAGYGDVRRWPAGTVSAERSTNAMAGHAGLRDRVAVVTGASGGVGRVTARLLGERGAAVALLARGEVGLEAAAKDVRDAGGRALPVAVDASHYPAMRDAAERVEAELGPIDVWINTAFSSVFGPFTELDPEEFERVTRVTYLGFVWGTRVALERMRRRDRGVIVQTGSALAYRGVPLQSAYCGAKHAIQGFTESLRCELRHEKSNVRITMVQLPAVNTPQFDWVLSRLPKHPQPLPPIYQPEVAARALVYAAEHPRRREYWVGGSTALTLLANKVAPGLLDRYLARTGYRAQQTSSLPPTGVGNLWQPADGPGGRDYGAHGAFDPSAHGRSVQLWASQHHGALAGAALAGGAVLGLLRRRRNGRPG</sequence>
<dbReference type="Proteomes" id="UP000298860">
    <property type="component" value="Unassembled WGS sequence"/>
</dbReference>
<comment type="similarity">
    <text evidence="1">Belongs to the short-chain dehydrogenases/reductases (SDR) family.</text>
</comment>
<dbReference type="GO" id="GO:0016020">
    <property type="term" value="C:membrane"/>
    <property type="evidence" value="ECO:0007669"/>
    <property type="project" value="TreeGrafter"/>
</dbReference>
<dbReference type="InterPro" id="IPR020904">
    <property type="entry name" value="Sc_DH/Rdtase_CS"/>
</dbReference>
<comment type="caution">
    <text evidence="4">The sequence shown here is derived from an EMBL/GenBank/DDBJ whole genome shotgun (WGS) entry which is preliminary data.</text>
</comment>
<dbReference type="SUPFAM" id="SSF51735">
    <property type="entry name" value="NAD(P)-binding Rossmann-fold domains"/>
    <property type="match status" value="1"/>
</dbReference>
<dbReference type="AlphaFoldDB" id="A0A4D4JCN1"/>
<evidence type="ECO:0000259" key="3">
    <source>
        <dbReference type="SMART" id="SM00822"/>
    </source>
</evidence>
<proteinExistence type="inferred from homology"/>
<dbReference type="InterPro" id="IPR036291">
    <property type="entry name" value="NAD(P)-bd_dom_sf"/>
</dbReference>
<keyword evidence="5" id="KW-1185">Reference proteome</keyword>
<protein>
    <recommendedName>
        <fullName evidence="3">Ketoreductase domain-containing protein</fullName>
    </recommendedName>
</protein>
<reference evidence="5" key="1">
    <citation type="submission" date="2019-04" db="EMBL/GenBank/DDBJ databases">
        <title>Draft genome sequence of Pseudonocardiaceae bacterium SL3-2-4.</title>
        <authorList>
            <person name="Ningsih F."/>
            <person name="Yokota A."/>
            <person name="Sakai Y."/>
            <person name="Nanatani K."/>
            <person name="Yabe S."/>
            <person name="Oetari A."/>
            <person name="Sjamsuridzal W."/>
        </authorList>
    </citation>
    <scope>NUCLEOTIDE SEQUENCE [LARGE SCALE GENOMIC DNA]</scope>
    <source>
        <strain evidence="5">SL3-2-4</strain>
    </source>
</reference>
<dbReference type="PROSITE" id="PS00061">
    <property type="entry name" value="ADH_SHORT"/>
    <property type="match status" value="1"/>
</dbReference>
<dbReference type="InterPro" id="IPR057326">
    <property type="entry name" value="KR_dom"/>
</dbReference>
<dbReference type="NCBIfam" id="NF005495">
    <property type="entry name" value="PRK07109.1"/>
    <property type="match status" value="1"/>
</dbReference>
<dbReference type="GO" id="GO:0016491">
    <property type="term" value="F:oxidoreductase activity"/>
    <property type="evidence" value="ECO:0007669"/>
    <property type="project" value="UniProtKB-KW"/>
</dbReference>
<organism evidence="4 5">
    <name type="scientific">Gandjariella thermophila</name>
    <dbReference type="NCBI Taxonomy" id="1931992"/>
    <lineage>
        <taxon>Bacteria</taxon>
        <taxon>Bacillati</taxon>
        <taxon>Actinomycetota</taxon>
        <taxon>Actinomycetes</taxon>
        <taxon>Pseudonocardiales</taxon>
        <taxon>Pseudonocardiaceae</taxon>
        <taxon>Gandjariella</taxon>
    </lineage>
</organism>
<dbReference type="PRINTS" id="PR00081">
    <property type="entry name" value="GDHRDH"/>
</dbReference>
<keyword evidence="2" id="KW-0560">Oxidoreductase</keyword>
<evidence type="ECO:0000256" key="1">
    <source>
        <dbReference type="ARBA" id="ARBA00006484"/>
    </source>
</evidence>
<name>A0A4D4JCN1_9PSEU</name>
<dbReference type="PANTHER" id="PTHR44196:SF1">
    <property type="entry name" value="DEHYDROGENASE_REDUCTASE SDR FAMILY MEMBER 7B"/>
    <property type="match status" value="1"/>
</dbReference>
<gene>
    <name evidence="4" type="ORF">GTS_32900</name>
</gene>
<dbReference type="Gene3D" id="3.40.50.720">
    <property type="entry name" value="NAD(P)-binding Rossmann-like Domain"/>
    <property type="match status" value="1"/>
</dbReference>
<dbReference type="SMART" id="SM00822">
    <property type="entry name" value="PKS_KR"/>
    <property type="match status" value="1"/>
</dbReference>
<dbReference type="EMBL" id="BJFL01000016">
    <property type="protein sequence ID" value="GDY31657.1"/>
    <property type="molecule type" value="Genomic_DNA"/>
</dbReference>
<feature type="domain" description="Ketoreductase" evidence="3">
    <location>
        <begin position="63"/>
        <end position="244"/>
    </location>
</feature>
<evidence type="ECO:0000313" key="4">
    <source>
        <dbReference type="EMBL" id="GDY31657.1"/>
    </source>
</evidence>